<name>A0A183U6B6_TOXCA</name>
<keyword evidence="2" id="KW-1185">Reference proteome</keyword>
<evidence type="ECO:0000313" key="2">
    <source>
        <dbReference type="Proteomes" id="UP000050794"/>
    </source>
</evidence>
<evidence type="ECO:0000313" key="1">
    <source>
        <dbReference type="EMBL" id="VDM29754.1"/>
    </source>
</evidence>
<reference evidence="3" key="1">
    <citation type="submission" date="2016-06" db="UniProtKB">
        <authorList>
            <consortium name="WormBaseParasite"/>
        </authorList>
    </citation>
    <scope>IDENTIFICATION</scope>
</reference>
<dbReference type="Proteomes" id="UP000050794">
    <property type="component" value="Unassembled WGS sequence"/>
</dbReference>
<gene>
    <name evidence="1" type="ORF">TCNE_LOCUS4037</name>
</gene>
<dbReference type="AlphaFoldDB" id="A0A183U6B6"/>
<accession>A0A183U6B6</accession>
<proteinExistence type="predicted"/>
<reference evidence="1 2" key="2">
    <citation type="submission" date="2018-11" db="EMBL/GenBank/DDBJ databases">
        <authorList>
            <consortium name="Pathogen Informatics"/>
        </authorList>
    </citation>
    <scope>NUCLEOTIDE SEQUENCE [LARGE SCALE GENOMIC DNA]</scope>
</reference>
<protein>
    <submittedName>
        <fullName evidence="3">DUF1758 domain-containing protein</fullName>
    </submittedName>
</protein>
<dbReference type="WBParaSite" id="TCNE_0000403601-mRNA-1">
    <property type="protein sequence ID" value="TCNE_0000403601-mRNA-1"/>
    <property type="gene ID" value="TCNE_0000403601"/>
</dbReference>
<sequence>MSHLKQGKIQAYVEETSCQKPILEYENVTPNILIGADLMWDIFEPQPITELTSHLFLVPTKFGPILTGRATSQKSFLETSKGNNTPLQCSSLIKHEELNLDQYWNLESIGITDPPNQKDDDEALHQFYKSVSLVDGRYTVSWPWRNTPPKLPLRDNYQLSVGRLRSLIKRLSLSLLLPWFCHGETPPNNLVVWVSETIALDRKIDSPKSHSRANAQAQTDLRARAIEQGLSR</sequence>
<dbReference type="EMBL" id="UYWY01006070">
    <property type="protein sequence ID" value="VDM29754.1"/>
    <property type="molecule type" value="Genomic_DNA"/>
</dbReference>
<evidence type="ECO:0000313" key="3">
    <source>
        <dbReference type="WBParaSite" id="TCNE_0000403601-mRNA-1"/>
    </source>
</evidence>
<organism evidence="2 3">
    <name type="scientific">Toxocara canis</name>
    <name type="common">Canine roundworm</name>
    <dbReference type="NCBI Taxonomy" id="6265"/>
    <lineage>
        <taxon>Eukaryota</taxon>
        <taxon>Metazoa</taxon>
        <taxon>Ecdysozoa</taxon>
        <taxon>Nematoda</taxon>
        <taxon>Chromadorea</taxon>
        <taxon>Rhabditida</taxon>
        <taxon>Spirurina</taxon>
        <taxon>Ascaridomorpha</taxon>
        <taxon>Ascaridoidea</taxon>
        <taxon>Toxocaridae</taxon>
        <taxon>Toxocara</taxon>
    </lineage>
</organism>